<name>A0A839T9N7_9GAMM</name>
<dbReference type="RefSeq" id="WP_183618583.1">
    <property type="nucleotide sequence ID" value="NZ_CAJHAH010000002.1"/>
</dbReference>
<organism evidence="1 2">
    <name type="scientific">Psychrobacter luti</name>
    <dbReference type="NCBI Taxonomy" id="198481"/>
    <lineage>
        <taxon>Bacteria</taxon>
        <taxon>Pseudomonadati</taxon>
        <taxon>Pseudomonadota</taxon>
        <taxon>Gammaproteobacteria</taxon>
        <taxon>Moraxellales</taxon>
        <taxon>Moraxellaceae</taxon>
        <taxon>Psychrobacter</taxon>
    </lineage>
</organism>
<gene>
    <name evidence="1" type="ORF">FHS24_000642</name>
</gene>
<keyword evidence="2" id="KW-1185">Reference proteome</keyword>
<dbReference type="EMBL" id="JACHXL010000001">
    <property type="protein sequence ID" value="MBB3106151.1"/>
    <property type="molecule type" value="Genomic_DNA"/>
</dbReference>
<reference evidence="1 2" key="1">
    <citation type="submission" date="2020-08" db="EMBL/GenBank/DDBJ databases">
        <title>Genomic Encyclopedia of Type Strains, Phase III (KMG-III): the genomes of soil and plant-associated and newly described type strains.</title>
        <authorList>
            <person name="Whitman W."/>
        </authorList>
    </citation>
    <scope>NUCLEOTIDE SEQUENCE [LARGE SCALE GENOMIC DNA]</scope>
    <source>
        <strain evidence="1 2">CECT 5885</strain>
    </source>
</reference>
<dbReference type="AlphaFoldDB" id="A0A839T9N7"/>
<comment type="caution">
    <text evidence="1">The sequence shown here is derived from an EMBL/GenBank/DDBJ whole genome shotgun (WGS) entry which is preliminary data.</text>
</comment>
<proteinExistence type="predicted"/>
<accession>A0A839T9N7</accession>
<sequence length="200" mass="23016">MTNSSQSTTTLQSIILKRIEQKALSHHEILTLMGYHNHPKTTDKAINRLQTVLSSPALGLTNTTYDFKYAASEFVEKLCTVLEINKTVYQQLLTELERHASHLLNAITPIVYADITFNEHFRPSFNSYMAVDRFKRISLDDDVRLLPRQKQLDIINDCIIAHYKAMRGKIPFAGVIKGYRIVFNNGRDDEARLYIAHHQL</sequence>
<evidence type="ECO:0000313" key="1">
    <source>
        <dbReference type="EMBL" id="MBB3106151.1"/>
    </source>
</evidence>
<protein>
    <submittedName>
        <fullName evidence="1">Uncharacterized protein</fullName>
    </submittedName>
</protein>
<evidence type="ECO:0000313" key="2">
    <source>
        <dbReference type="Proteomes" id="UP000588111"/>
    </source>
</evidence>
<dbReference type="Proteomes" id="UP000588111">
    <property type="component" value="Unassembled WGS sequence"/>
</dbReference>